<evidence type="ECO:0000259" key="1">
    <source>
        <dbReference type="Pfam" id="PF12697"/>
    </source>
</evidence>
<keyword evidence="3" id="KW-1185">Reference proteome</keyword>
<sequence>MDIASIDVGGRRMCAQVRGHGPSLVLDCGGAGQGLGGAWGTGLEDDLAALATLVTYDRAGAGRSDGPQSRTVADMTDDLHRLLRGLGLPLPAVFAGWSFGGLVVQHYALRHPDDVAGLVFVDPTAARTPPGSALVRTLSFAFVSRALRLRALLPTASSRSIRELAGTLAALPRHMREVADAFERGTLPPVPVRVITAGKRPRMPKAQLAHLNSCHQELADGSPHGRLVVAEHATHQIPHEQPEIIRQVISEIL</sequence>
<dbReference type="OrthoDB" id="7185741at2"/>
<name>A0A366LSI3_9ACTN</name>
<gene>
    <name evidence="2" type="ORF">DP939_27825</name>
</gene>
<comment type="caution">
    <text evidence="2">The sequence shown here is derived from an EMBL/GenBank/DDBJ whole genome shotgun (WGS) entry which is preliminary data.</text>
</comment>
<dbReference type="Pfam" id="PF12697">
    <property type="entry name" value="Abhydrolase_6"/>
    <property type="match status" value="1"/>
</dbReference>
<dbReference type="InterPro" id="IPR029058">
    <property type="entry name" value="AB_hydrolase_fold"/>
</dbReference>
<dbReference type="GO" id="GO:0004806">
    <property type="term" value="F:triacylglycerol lipase activity"/>
    <property type="evidence" value="ECO:0007669"/>
    <property type="project" value="TreeGrafter"/>
</dbReference>
<dbReference type="SUPFAM" id="SSF53474">
    <property type="entry name" value="alpha/beta-Hydrolases"/>
    <property type="match status" value="1"/>
</dbReference>
<dbReference type="InterPro" id="IPR000073">
    <property type="entry name" value="AB_hydrolase_1"/>
</dbReference>
<reference evidence="2 3" key="1">
    <citation type="submission" date="2018-06" db="EMBL/GenBank/DDBJ databases">
        <title>Sphaerisporangium craniellae sp. nov., isolated from a marine sponge in the South China Sea.</title>
        <authorList>
            <person name="Li L."/>
        </authorList>
    </citation>
    <scope>NUCLEOTIDE SEQUENCE [LARGE SCALE GENOMIC DNA]</scope>
    <source>
        <strain evidence="2 3">LHW63015</strain>
    </source>
</reference>
<dbReference type="PANTHER" id="PTHR43433">
    <property type="entry name" value="HYDROLASE, ALPHA/BETA FOLD FAMILY PROTEIN"/>
    <property type="match status" value="1"/>
</dbReference>
<dbReference type="AlphaFoldDB" id="A0A366LSI3"/>
<accession>A0A366LSI3</accession>
<dbReference type="Gene3D" id="3.40.50.1820">
    <property type="entry name" value="alpha/beta hydrolase"/>
    <property type="match status" value="1"/>
</dbReference>
<dbReference type="RefSeq" id="WP_113983741.1">
    <property type="nucleotide sequence ID" value="NZ_QMEY01000014.1"/>
</dbReference>
<organism evidence="2 3">
    <name type="scientific">Spongiactinospora rosea</name>
    <dbReference type="NCBI Taxonomy" id="2248750"/>
    <lineage>
        <taxon>Bacteria</taxon>
        <taxon>Bacillati</taxon>
        <taxon>Actinomycetota</taxon>
        <taxon>Actinomycetes</taxon>
        <taxon>Streptosporangiales</taxon>
        <taxon>Streptosporangiaceae</taxon>
        <taxon>Spongiactinospora</taxon>
    </lineage>
</organism>
<dbReference type="GO" id="GO:0046503">
    <property type="term" value="P:glycerolipid catabolic process"/>
    <property type="evidence" value="ECO:0007669"/>
    <property type="project" value="TreeGrafter"/>
</dbReference>
<dbReference type="InterPro" id="IPR050471">
    <property type="entry name" value="AB_hydrolase"/>
</dbReference>
<evidence type="ECO:0000313" key="3">
    <source>
        <dbReference type="Proteomes" id="UP000253303"/>
    </source>
</evidence>
<feature type="domain" description="AB hydrolase-1" evidence="1">
    <location>
        <begin position="32"/>
        <end position="244"/>
    </location>
</feature>
<proteinExistence type="predicted"/>
<evidence type="ECO:0000313" key="2">
    <source>
        <dbReference type="EMBL" id="RBQ16878.1"/>
    </source>
</evidence>
<dbReference type="Proteomes" id="UP000253303">
    <property type="component" value="Unassembled WGS sequence"/>
</dbReference>
<dbReference type="EMBL" id="QMEY01000014">
    <property type="protein sequence ID" value="RBQ16878.1"/>
    <property type="molecule type" value="Genomic_DNA"/>
</dbReference>
<dbReference type="PANTHER" id="PTHR43433:SF5">
    <property type="entry name" value="AB HYDROLASE-1 DOMAIN-CONTAINING PROTEIN"/>
    <property type="match status" value="1"/>
</dbReference>
<protein>
    <recommendedName>
        <fullName evidence="1">AB hydrolase-1 domain-containing protein</fullName>
    </recommendedName>
</protein>